<keyword evidence="1" id="KW-0472">Membrane</keyword>
<evidence type="ECO:0000256" key="2">
    <source>
        <dbReference type="SAM" id="SignalP"/>
    </source>
</evidence>
<evidence type="ECO:0000313" key="4">
    <source>
        <dbReference type="Proteomes" id="UP000237662"/>
    </source>
</evidence>
<proteinExistence type="predicted"/>
<dbReference type="Proteomes" id="UP000237662">
    <property type="component" value="Unassembled WGS sequence"/>
</dbReference>
<evidence type="ECO:0000256" key="1">
    <source>
        <dbReference type="SAM" id="Phobius"/>
    </source>
</evidence>
<keyword evidence="1" id="KW-1133">Transmembrane helix</keyword>
<evidence type="ECO:0000313" key="3">
    <source>
        <dbReference type="EMBL" id="PPK83784.1"/>
    </source>
</evidence>
<feature type="chain" id="PRO_5015416301" description="Tissue inhibitor of metalloproteinase" evidence="2">
    <location>
        <begin position="26"/>
        <end position="199"/>
    </location>
</feature>
<keyword evidence="1" id="KW-0812">Transmembrane</keyword>
<feature type="transmembrane region" description="Helical" evidence="1">
    <location>
        <begin position="169"/>
        <end position="192"/>
    </location>
</feature>
<accession>A0A2S6HZX1</accession>
<keyword evidence="4" id="KW-1185">Reference proteome</keyword>
<sequence length="199" mass="22310">MTSHFVKRLIILAMAKAMVPCLAHACMCLPTPINEEGSTDGYEVVFVGELIAIERTNKFFPDTQDIFPVEINSYIVHESFIGSVSLGDTVHIHQFGIGCTNPRREDQLRTKFLIGGFRDEQKVPDWPSMQEYLQAQLCTLSYSELSDPEYSSAVQVVRNRMNTAFEVKVASILVAPLMTVIVIGSIGFVLFIERVSIFQ</sequence>
<evidence type="ECO:0008006" key="5">
    <source>
        <dbReference type="Google" id="ProtNLM"/>
    </source>
</evidence>
<name>A0A2S6HZX1_9BACT</name>
<protein>
    <recommendedName>
        <fullName evidence="5">Tissue inhibitor of metalloproteinase</fullName>
    </recommendedName>
</protein>
<gene>
    <name evidence="3" type="ORF">CLV84_4347</name>
</gene>
<feature type="signal peptide" evidence="2">
    <location>
        <begin position="1"/>
        <end position="25"/>
    </location>
</feature>
<dbReference type="EMBL" id="PTJC01000013">
    <property type="protein sequence ID" value="PPK83784.1"/>
    <property type="molecule type" value="Genomic_DNA"/>
</dbReference>
<comment type="caution">
    <text evidence="3">The sequence shown here is derived from an EMBL/GenBank/DDBJ whole genome shotgun (WGS) entry which is preliminary data.</text>
</comment>
<keyword evidence="2" id="KW-0732">Signal</keyword>
<organism evidence="3 4">
    <name type="scientific">Neolewinella xylanilytica</name>
    <dbReference type="NCBI Taxonomy" id="1514080"/>
    <lineage>
        <taxon>Bacteria</taxon>
        <taxon>Pseudomonadati</taxon>
        <taxon>Bacteroidota</taxon>
        <taxon>Saprospiria</taxon>
        <taxon>Saprospirales</taxon>
        <taxon>Lewinellaceae</taxon>
        <taxon>Neolewinella</taxon>
    </lineage>
</organism>
<dbReference type="AlphaFoldDB" id="A0A2S6HZX1"/>
<reference evidence="3 4" key="1">
    <citation type="submission" date="2018-02" db="EMBL/GenBank/DDBJ databases">
        <title>Genomic Encyclopedia of Archaeal and Bacterial Type Strains, Phase II (KMG-II): from individual species to whole genera.</title>
        <authorList>
            <person name="Goeker M."/>
        </authorList>
    </citation>
    <scope>NUCLEOTIDE SEQUENCE [LARGE SCALE GENOMIC DNA]</scope>
    <source>
        <strain evidence="3 4">DSM 29526</strain>
    </source>
</reference>